<protein>
    <submittedName>
        <fullName evidence="2">Protein BatD</fullName>
    </submittedName>
</protein>
<feature type="signal peptide" evidence="1">
    <location>
        <begin position="1"/>
        <end position="28"/>
    </location>
</feature>
<gene>
    <name evidence="2" type="ORF">E6K72_09185</name>
</gene>
<dbReference type="AlphaFoldDB" id="A0A538SM37"/>
<feature type="chain" id="PRO_5022055070" evidence="1">
    <location>
        <begin position="29"/>
        <end position="757"/>
    </location>
</feature>
<dbReference type="InterPro" id="IPR025738">
    <property type="entry name" value="BatD"/>
</dbReference>
<name>A0A538SM37_UNCEI</name>
<dbReference type="PANTHER" id="PTHR40940">
    <property type="entry name" value="PROTEIN BATD-RELATED"/>
    <property type="match status" value="1"/>
</dbReference>
<sequence>MRRPASVPLALVTLIALATLATGSPARAAVVQARVGRNALAVGESTTLEVIVQGAPGAAGEPAFDVPSGIEVLGSDRTQNLSWTNGRTVFRYELAPNAPGRYSLGPVRVRVGGQIYESGAIALTVSAAAARVSGGASPVTLVADVSPSDPYVGQPVLLRVRLVQRATLAEDPQYTPPATPGFWSERFTDPESYYAQQGSRRVLVTETRARLVPLDQGSATVGAATAGVVLSSPGPYADPLSWAGGGNPRRELTIRSEPLTVEVRALPRGAPAGFDGAVGSLSLSWSADREQTSEDVPVTVRLDVRGIGNLPLLHTPRLDVTDFEVFAGTVEDSAGAPGTLAAGRRRFQWTLLPRRLGRLDVQPPAFAWFDPGAGAYRSAAPPALALVVAPAAAAGQEHPEIFPAVFITHPLDPDARPVAPWAWAVAGAALGGALVLWRISRRPPADAAARAQQREWLRVVGLSSGTAFWQAADQACTWLEPRGRAVAGLRREIASARYGGAGGDVESTRRRLVEELARALPPVTPAWPFALGAASLAVAALVLGFTFGPRPGGERGKVEARAADEKARGGDLEQARSGWQELWDRGARGSGLAARLAWAEVRAGRVGPAVAWVLRGERQEPRDRALAWVAEQVREGGGLAGATPFRWPVRRIEWALGALAFGFAAGGLWPRRLPAAVSLALAVGCAATFPLQGMNASRTARAVLGTVATLEGPDLELSPGQVVTVLHHAGERARVAAGRDIEGWLPVADLIELEASR</sequence>
<keyword evidence="1" id="KW-0732">Signal</keyword>
<dbReference type="Proteomes" id="UP000317716">
    <property type="component" value="Unassembled WGS sequence"/>
</dbReference>
<proteinExistence type="predicted"/>
<dbReference type="EMBL" id="VBOS01000322">
    <property type="protein sequence ID" value="TMQ52431.1"/>
    <property type="molecule type" value="Genomic_DNA"/>
</dbReference>
<dbReference type="PANTHER" id="PTHR40940:SF2">
    <property type="entry name" value="BATD"/>
    <property type="match status" value="1"/>
</dbReference>
<evidence type="ECO:0000313" key="2">
    <source>
        <dbReference type="EMBL" id="TMQ52431.1"/>
    </source>
</evidence>
<comment type="caution">
    <text evidence="2">The sequence shown here is derived from an EMBL/GenBank/DDBJ whole genome shotgun (WGS) entry which is preliminary data.</text>
</comment>
<evidence type="ECO:0000313" key="3">
    <source>
        <dbReference type="Proteomes" id="UP000317716"/>
    </source>
</evidence>
<evidence type="ECO:0000256" key="1">
    <source>
        <dbReference type="SAM" id="SignalP"/>
    </source>
</evidence>
<reference evidence="2 3" key="1">
    <citation type="journal article" date="2019" name="Nat. Microbiol.">
        <title>Mediterranean grassland soil C-N compound turnover is dependent on rainfall and depth, and is mediated by genomically divergent microorganisms.</title>
        <authorList>
            <person name="Diamond S."/>
            <person name="Andeer P.F."/>
            <person name="Li Z."/>
            <person name="Crits-Christoph A."/>
            <person name="Burstein D."/>
            <person name="Anantharaman K."/>
            <person name="Lane K.R."/>
            <person name="Thomas B.C."/>
            <person name="Pan C."/>
            <person name="Northen T.R."/>
            <person name="Banfield J.F."/>
        </authorList>
    </citation>
    <scope>NUCLEOTIDE SEQUENCE [LARGE SCALE GENOMIC DNA]</scope>
    <source>
        <strain evidence="2">WS_2</strain>
    </source>
</reference>
<accession>A0A538SM37</accession>
<organism evidence="2 3">
    <name type="scientific">Eiseniibacteriota bacterium</name>
    <dbReference type="NCBI Taxonomy" id="2212470"/>
    <lineage>
        <taxon>Bacteria</taxon>
        <taxon>Candidatus Eiseniibacteriota</taxon>
    </lineage>
</organism>
<dbReference type="Pfam" id="PF13584">
    <property type="entry name" value="BatD"/>
    <property type="match status" value="1"/>
</dbReference>